<feature type="region of interest" description="Disordered" evidence="1">
    <location>
        <begin position="52"/>
        <end position="81"/>
    </location>
</feature>
<dbReference type="Pfam" id="PF00385">
    <property type="entry name" value="Chromo"/>
    <property type="match status" value="1"/>
</dbReference>
<feature type="compositionally biased region" description="Basic and acidic residues" evidence="1">
    <location>
        <begin position="57"/>
        <end position="67"/>
    </location>
</feature>
<dbReference type="InterPro" id="IPR023780">
    <property type="entry name" value="Chromo_domain"/>
</dbReference>
<dbReference type="AlphaFoldDB" id="E4Z682"/>
<accession>E4Z682</accession>
<evidence type="ECO:0000313" key="3">
    <source>
        <dbReference type="EMBL" id="CBY43210.1"/>
    </source>
</evidence>
<proteinExistence type="predicted"/>
<name>E4Z682_OIKDI</name>
<reference evidence="3" key="1">
    <citation type="journal article" date="2010" name="Science">
        <title>Plasticity of animal genome architecture unmasked by rapid evolution of a pelagic tunicate.</title>
        <authorList>
            <person name="Denoeud F."/>
            <person name="Henriet S."/>
            <person name="Mungpakdee S."/>
            <person name="Aury J.M."/>
            <person name="Da Silva C."/>
            <person name="Brinkmann H."/>
            <person name="Mikhaleva J."/>
            <person name="Olsen L.C."/>
            <person name="Jubin C."/>
            <person name="Canestro C."/>
            <person name="Bouquet J.M."/>
            <person name="Danks G."/>
            <person name="Poulain J."/>
            <person name="Campsteijn C."/>
            <person name="Adamski M."/>
            <person name="Cross I."/>
            <person name="Yadetie F."/>
            <person name="Muffato M."/>
            <person name="Louis A."/>
            <person name="Butcher S."/>
            <person name="Tsagkogeorga G."/>
            <person name="Konrad A."/>
            <person name="Singh S."/>
            <person name="Jensen M.F."/>
            <person name="Cong E.H."/>
            <person name="Eikeseth-Otteraa H."/>
            <person name="Noel B."/>
            <person name="Anthouard V."/>
            <person name="Porcel B.M."/>
            <person name="Kachouri-Lafond R."/>
            <person name="Nishino A."/>
            <person name="Ugolini M."/>
            <person name="Chourrout P."/>
            <person name="Nishida H."/>
            <person name="Aasland R."/>
            <person name="Huzurbazar S."/>
            <person name="Westhof E."/>
            <person name="Delsuc F."/>
            <person name="Lehrach H."/>
            <person name="Reinhardt R."/>
            <person name="Weissenbach J."/>
            <person name="Roy S.W."/>
            <person name="Artiguenave F."/>
            <person name="Postlethwait J.H."/>
            <person name="Manak J.R."/>
            <person name="Thompson E.M."/>
            <person name="Jaillon O."/>
            <person name="Du Pasquier L."/>
            <person name="Boudinot P."/>
            <person name="Liberles D.A."/>
            <person name="Volff J.N."/>
            <person name="Philippe H."/>
            <person name="Lenhard B."/>
            <person name="Roest Crollius H."/>
            <person name="Wincker P."/>
            <person name="Chourrout D."/>
        </authorList>
    </citation>
    <scope>NUCLEOTIDE SEQUENCE [LARGE SCALE GENOMIC DNA]</scope>
</reference>
<dbReference type="SMART" id="SM00298">
    <property type="entry name" value="CHROMO"/>
    <property type="match status" value="1"/>
</dbReference>
<gene>
    <name evidence="3" type="ORF">GSOID_T00027789001</name>
</gene>
<dbReference type="EMBL" id="FN657955">
    <property type="protein sequence ID" value="CBY43210.1"/>
    <property type="molecule type" value="Genomic_DNA"/>
</dbReference>
<dbReference type="Gene3D" id="2.40.50.40">
    <property type="match status" value="1"/>
</dbReference>
<feature type="non-terminal residue" evidence="3">
    <location>
        <position position="1"/>
    </location>
</feature>
<dbReference type="PROSITE" id="PS50013">
    <property type="entry name" value="CHROMO_2"/>
    <property type="match status" value="1"/>
</dbReference>
<dbReference type="Proteomes" id="UP000011014">
    <property type="component" value="Unassembled WGS sequence"/>
</dbReference>
<dbReference type="CDD" id="cd00024">
    <property type="entry name" value="CD_CSD"/>
    <property type="match status" value="1"/>
</dbReference>
<evidence type="ECO:0000259" key="2">
    <source>
        <dbReference type="PROSITE" id="PS50013"/>
    </source>
</evidence>
<protein>
    <recommendedName>
        <fullName evidence="2">Chromo domain-containing protein</fullName>
    </recommendedName>
</protein>
<dbReference type="SUPFAM" id="SSF54160">
    <property type="entry name" value="Chromo domain-like"/>
    <property type="match status" value="1"/>
</dbReference>
<organism evidence="3">
    <name type="scientific">Oikopleura dioica</name>
    <name type="common">Tunicate</name>
    <dbReference type="NCBI Taxonomy" id="34765"/>
    <lineage>
        <taxon>Eukaryota</taxon>
        <taxon>Metazoa</taxon>
        <taxon>Chordata</taxon>
        <taxon>Tunicata</taxon>
        <taxon>Appendicularia</taxon>
        <taxon>Copelata</taxon>
        <taxon>Oikopleuridae</taxon>
        <taxon>Oikopleura</taxon>
    </lineage>
</organism>
<dbReference type="InterPro" id="IPR016197">
    <property type="entry name" value="Chromo-like_dom_sf"/>
</dbReference>
<sequence>HDGKECIVEDRRTFSNRVHYKMSIDGCPAQYHSLDLLKQEELYEVQKFEASLRPTTKRPDQLKGKEKNTRKRSQAPKSQQIMKLRKRTFEYEVEKIIAQKEIKGRKHFKVLWKNYPRSAASWEKEENLTNCPAKLQDFLKINNHK</sequence>
<evidence type="ECO:0000256" key="1">
    <source>
        <dbReference type="SAM" id="MobiDB-lite"/>
    </source>
</evidence>
<dbReference type="InterPro" id="IPR000953">
    <property type="entry name" value="Chromo/chromo_shadow_dom"/>
</dbReference>
<feature type="domain" description="Chromo" evidence="2">
    <location>
        <begin position="91"/>
        <end position="145"/>
    </location>
</feature>